<comment type="caution">
    <text evidence="2">The sequence shown here is derived from an EMBL/GenBank/DDBJ whole genome shotgun (WGS) entry which is preliminary data.</text>
</comment>
<dbReference type="Proteomes" id="UP000886885">
    <property type="component" value="Chromosome 8A"/>
</dbReference>
<evidence type="ECO:0000256" key="1">
    <source>
        <dbReference type="SAM" id="MobiDB-lite"/>
    </source>
</evidence>
<dbReference type="EMBL" id="JAAWWB010000015">
    <property type="protein sequence ID" value="KAG6766482.1"/>
    <property type="molecule type" value="Genomic_DNA"/>
</dbReference>
<gene>
    <name evidence="2" type="ORF">POTOM_030567</name>
</gene>
<name>A0A8X7ZES0_POPTO</name>
<feature type="region of interest" description="Disordered" evidence="1">
    <location>
        <begin position="356"/>
        <end position="388"/>
    </location>
</feature>
<protein>
    <submittedName>
        <fullName evidence="2">Uncharacterized protein</fullName>
    </submittedName>
</protein>
<evidence type="ECO:0000313" key="3">
    <source>
        <dbReference type="Proteomes" id="UP000886885"/>
    </source>
</evidence>
<reference evidence="2" key="1">
    <citation type="journal article" date="2020" name="bioRxiv">
        <title>Hybrid origin of Populus tomentosa Carr. identified through genome sequencing and phylogenomic analysis.</title>
        <authorList>
            <person name="An X."/>
            <person name="Gao K."/>
            <person name="Chen Z."/>
            <person name="Li J."/>
            <person name="Yang X."/>
            <person name="Yang X."/>
            <person name="Zhou J."/>
            <person name="Guo T."/>
            <person name="Zhao T."/>
            <person name="Huang S."/>
            <person name="Miao D."/>
            <person name="Khan W.U."/>
            <person name="Rao P."/>
            <person name="Ye M."/>
            <person name="Lei B."/>
            <person name="Liao W."/>
            <person name="Wang J."/>
            <person name="Ji L."/>
            <person name="Li Y."/>
            <person name="Guo B."/>
            <person name="Mustafa N.S."/>
            <person name="Li S."/>
            <person name="Yun Q."/>
            <person name="Keller S.R."/>
            <person name="Mao J."/>
            <person name="Zhang R."/>
            <person name="Strauss S.H."/>
        </authorList>
    </citation>
    <scope>NUCLEOTIDE SEQUENCE</scope>
    <source>
        <strain evidence="2">GM15</strain>
        <tissue evidence="2">Leaf</tissue>
    </source>
</reference>
<dbReference type="AlphaFoldDB" id="A0A8X7ZES0"/>
<sequence>MYSSTVSMLMDVVSDGKIILCFCEEFLKMGISIEISFSAQQCCGGLSSKQLGCYNACHAVGSAVHIVKSDRLLDSVIKVKTTSANSLHFSFDLDLLVYNLFKFDDRDHVALQNTDSHFCISITVSCALDTKKCLGCIQHLWSRELMCDSIIGVILLSVHSYNPINQGLQDHGLSHPNLNSTQQTVPLNDPTLMFDQFQQQMELGDVGGGEEEMGEHLGGGRNRENEKVMNKPTKQMKVEVSDFNGKFDPDVSHDCSVPYKGEKKIMHASELNLEVALESSNKDQDTVEEDIEEEAAQAIKLPIYMVHKMLSSRTNSMTHVLIDVTSLPLPQKVSETRLNFTAFRSSLHENVRSEHLKKNELTESNNMNRGDKAKDFDELDPSGLKYSM</sequence>
<keyword evidence="3" id="KW-1185">Reference proteome</keyword>
<organism evidence="2 3">
    <name type="scientific">Populus tomentosa</name>
    <name type="common">Chinese white poplar</name>
    <dbReference type="NCBI Taxonomy" id="118781"/>
    <lineage>
        <taxon>Eukaryota</taxon>
        <taxon>Viridiplantae</taxon>
        <taxon>Streptophyta</taxon>
        <taxon>Embryophyta</taxon>
        <taxon>Tracheophyta</taxon>
        <taxon>Spermatophyta</taxon>
        <taxon>Magnoliopsida</taxon>
        <taxon>eudicotyledons</taxon>
        <taxon>Gunneridae</taxon>
        <taxon>Pentapetalae</taxon>
        <taxon>rosids</taxon>
        <taxon>fabids</taxon>
        <taxon>Malpighiales</taxon>
        <taxon>Salicaceae</taxon>
        <taxon>Saliceae</taxon>
        <taxon>Populus</taxon>
    </lineage>
</organism>
<proteinExistence type="predicted"/>
<evidence type="ECO:0000313" key="2">
    <source>
        <dbReference type="EMBL" id="KAG6766482.1"/>
    </source>
</evidence>
<accession>A0A8X7ZES0</accession>